<evidence type="ECO:0000313" key="8">
    <source>
        <dbReference type="EMBL" id="TKA27164.1"/>
    </source>
</evidence>
<feature type="domain" description="FAD-binding" evidence="7">
    <location>
        <begin position="25"/>
        <end position="363"/>
    </location>
</feature>
<protein>
    <recommendedName>
        <fullName evidence="7">FAD-binding domain-containing protein</fullName>
    </recommendedName>
</protein>
<evidence type="ECO:0000256" key="5">
    <source>
        <dbReference type="ARBA" id="ARBA00023002"/>
    </source>
</evidence>
<evidence type="ECO:0000256" key="3">
    <source>
        <dbReference type="ARBA" id="ARBA00022630"/>
    </source>
</evidence>
<evidence type="ECO:0000256" key="4">
    <source>
        <dbReference type="ARBA" id="ARBA00022827"/>
    </source>
</evidence>
<evidence type="ECO:0000256" key="1">
    <source>
        <dbReference type="ARBA" id="ARBA00001974"/>
    </source>
</evidence>
<dbReference type="EMBL" id="NAJL01000024">
    <property type="protein sequence ID" value="TKA27164.1"/>
    <property type="molecule type" value="Genomic_DNA"/>
</dbReference>
<dbReference type="PRINTS" id="PR00420">
    <property type="entry name" value="RNGMNOXGNASE"/>
</dbReference>
<reference evidence="8 9" key="1">
    <citation type="submission" date="2017-03" db="EMBL/GenBank/DDBJ databases">
        <title>Genomes of endolithic fungi from Antarctica.</title>
        <authorList>
            <person name="Coleine C."/>
            <person name="Masonjones S."/>
            <person name="Stajich J.E."/>
        </authorList>
    </citation>
    <scope>NUCLEOTIDE SEQUENCE [LARGE SCALE GENOMIC DNA]</scope>
    <source>
        <strain evidence="8 9">CCFEE 6315</strain>
    </source>
</reference>
<proteinExistence type="inferred from homology"/>
<dbReference type="Proteomes" id="UP000308549">
    <property type="component" value="Unassembled WGS sequence"/>
</dbReference>
<accession>A0A4U0TXT4</accession>
<dbReference type="PANTHER" id="PTHR13789:SF315">
    <property type="entry name" value="FAD-DEPENDENT MONOOXYGENASE MDPD"/>
    <property type="match status" value="1"/>
</dbReference>
<gene>
    <name evidence="8" type="ORF">B0A50_04501</name>
</gene>
<dbReference type="Pfam" id="PF01494">
    <property type="entry name" value="FAD_binding_3"/>
    <property type="match status" value="1"/>
</dbReference>
<evidence type="ECO:0000259" key="7">
    <source>
        <dbReference type="Pfam" id="PF01494"/>
    </source>
</evidence>
<dbReference type="SUPFAM" id="SSF51905">
    <property type="entry name" value="FAD/NAD(P)-binding domain"/>
    <property type="match status" value="1"/>
</dbReference>
<keyword evidence="3" id="KW-0285">Flavoprotein</keyword>
<keyword evidence="4" id="KW-0274">FAD</keyword>
<comment type="similarity">
    <text evidence="2">Belongs to the paxM FAD-dependent monooxygenase family.</text>
</comment>
<keyword evidence="9" id="KW-1185">Reference proteome</keyword>
<evidence type="ECO:0000256" key="6">
    <source>
        <dbReference type="ARBA" id="ARBA00023033"/>
    </source>
</evidence>
<organism evidence="8 9">
    <name type="scientific">Salinomyces thailandicus</name>
    <dbReference type="NCBI Taxonomy" id="706561"/>
    <lineage>
        <taxon>Eukaryota</taxon>
        <taxon>Fungi</taxon>
        <taxon>Dikarya</taxon>
        <taxon>Ascomycota</taxon>
        <taxon>Pezizomycotina</taxon>
        <taxon>Dothideomycetes</taxon>
        <taxon>Dothideomycetidae</taxon>
        <taxon>Mycosphaerellales</taxon>
        <taxon>Teratosphaeriaceae</taxon>
        <taxon>Salinomyces</taxon>
    </lineage>
</organism>
<dbReference type="GO" id="GO:0004497">
    <property type="term" value="F:monooxygenase activity"/>
    <property type="evidence" value="ECO:0007669"/>
    <property type="project" value="UniProtKB-KW"/>
</dbReference>
<dbReference type="OrthoDB" id="16820at2759"/>
<dbReference type="InterPro" id="IPR002938">
    <property type="entry name" value="FAD-bd"/>
</dbReference>
<dbReference type="InterPro" id="IPR036188">
    <property type="entry name" value="FAD/NAD-bd_sf"/>
</dbReference>
<comment type="caution">
    <text evidence="8">The sequence shown here is derived from an EMBL/GenBank/DDBJ whole genome shotgun (WGS) entry which is preliminary data.</text>
</comment>
<sequence>MTFDILSMMDAAAGAHANTFRPTGIDVLIVGTGFGGLTAALECYRKGHNVRILERNSTTDTSGDMYFMGRSSATILKHWPLMKEKFEKISLDDAYIETFKHNGDRMFPPTKVADRLRAPEGVVPGSFQMRPWIYSMLLEQVERVGIKIGYNKRVVSYFETDSEGGVELDDGERLTADIVIAADGVGSKSQSLTGGQVRARTSGRAMWRAVMSRSAVEQHPEVQKFFGNMEDKQPVVRTFFGPNVYALTLSHEDRLVWIMNHDATGSEAESWHNTIASDEVLKAMDEVPAPTKWAQEFRDLVKATPDGTIVNFELWWRDPQPSWSSPNARVVQVGDAAHSFLPSSGNGATQAMEDAVSLAACLTEGGSAENVPEAVRAHVRFRFVRTSCAQKMGFANAELLQNTDWSKVKIDPRKSSPKLPKWVWNHDPEVHAHNNYSACVDGMKKGIRIEHDERIPPNFPPGYEYQPWTIDEIMDDLRNGREVELGSGDWA</sequence>
<dbReference type="Gene3D" id="3.50.50.60">
    <property type="entry name" value="FAD/NAD(P)-binding domain"/>
    <property type="match status" value="1"/>
</dbReference>
<comment type="cofactor">
    <cofactor evidence="1">
        <name>FAD</name>
        <dbReference type="ChEBI" id="CHEBI:57692"/>
    </cofactor>
</comment>
<evidence type="ECO:0000313" key="9">
    <source>
        <dbReference type="Proteomes" id="UP000308549"/>
    </source>
</evidence>
<keyword evidence="5" id="KW-0560">Oxidoreductase</keyword>
<keyword evidence="6" id="KW-0503">Monooxygenase</keyword>
<name>A0A4U0TXT4_9PEZI</name>
<dbReference type="PANTHER" id="PTHR13789">
    <property type="entry name" value="MONOOXYGENASE"/>
    <property type="match status" value="1"/>
</dbReference>
<dbReference type="GO" id="GO:0071949">
    <property type="term" value="F:FAD binding"/>
    <property type="evidence" value="ECO:0007669"/>
    <property type="project" value="InterPro"/>
</dbReference>
<dbReference type="AlphaFoldDB" id="A0A4U0TXT4"/>
<evidence type="ECO:0000256" key="2">
    <source>
        <dbReference type="ARBA" id="ARBA00007992"/>
    </source>
</evidence>
<dbReference type="InterPro" id="IPR050493">
    <property type="entry name" value="FAD-dep_Monooxygenase_BioMet"/>
</dbReference>